<dbReference type="OrthoDB" id="10672796at2759"/>
<evidence type="ECO:0000313" key="3">
    <source>
        <dbReference type="Proteomes" id="UP000184267"/>
    </source>
</evidence>
<keyword evidence="3" id="KW-1185">Reference proteome</keyword>
<name>A0A1M2V368_TRAPU</name>
<sequence>MGVAENAPTHSPYPVNQPLPARPSVSPFWSPETDTRGPHNAGWPTPDVVSPWMLSPYRNHDPHASSRQEVDNPLGLYLGPVITPEQNVGWGASLTRRTTLPQFLPPPPGLPPPRRAFAQPSLKQAPVEPYRAWDNDLGPCAVGPTKQPQFIQPQLGNAVISPFGPLPGLASPWRNVNDAFQRSFLPDPTPPPPVIQAQFDLRSDEDEIVVPNRNGQRAQAPGAIGGSRRFLAEPVQFTMELPMVPLSVDAAPNRPVRTVKHPWQVDTLTYAGPNKTEPILSHHGFTFKVIAGVARGSVGHVVAVQRTGDCGLYVVKTMHKWCAQKVFWYRRWMLIEEKEAMARIASAKAPYLAKLLMSWEDQHSVFFVMVCDIARLNRTFD</sequence>
<organism evidence="2 3">
    <name type="scientific">Trametes pubescens</name>
    <name type="common">White-rot fungus</name>
    <dbReference type="NCBI Taxonomy" id="154538"/>
    <lineage>
        <taxon>Eukaryota</taxon>
        <taxon>Fungi</taxon>
        <taxon>Dikarya</taxon>
        <taxon>Basidiomycota</taxon>
        <taxon>Agaricomycotina</taxon>
        <taxon>Agaricomycetes</taxon>
        <taxon>Polyporales</taxon>
        <taxon>Polyporaceae</taxon>
        <taxon>Trametes</taxon>
    </lineage>
</organism>
<gene>
    <name evidence="2" type="ORF">TRAPUB_7510</name>
</gene>
<evidence type="ECO:0000313" key="2">
    <source>
        <dbReference type="EMBL" id="OJT01976.1"/>
    </source>
</evidence>
<reference evidence="2 3" key="1">
    <citation type="submission" date="2016-10" db="EMBL/GenBank/DDBJ databases">
        <title>Genome sequence of the basidiomycete white-rot fungus Trametes pubescens.</title>
        <authorList>
            <person name="Makela M.R."/>
            <person name="Granchi Z."/>
            <person name="Peng M."/>
            <person name="De Vries R.P."/>
            <person name="Grigoriev I."/>
            <person name="Riley R."/>
            <person name="Hilden K."/>
        </authorList>
    </citation>
    <scope>NUCLEOTIDE SEQUENCE [LARGE SCALE GENOMIC DNA]</scope>
    <source>
        <strain evidence="2 3">FBCC735</strain>
    </source>
</reference>
<comment type="caution">
    <text evidence="2">The sequence shown here is derived from an EMBL/GenBank/DDBJ whole genome shotgun (WGS) entry which is preliminary data.</text>
</comment>
<evidence type="ECO:0000256" key="1">
    <source>
        <dbReference type="SAM" id="MobiDB-lite"/>
    </source>
</evidence>
<evidence type="ECO:0008006" key="4">
    <source>
        <dbReference type="Google" id="ProtNLM"/>
    </source>
</evidence>
<dbReference type="EMBL" id="MNAD01001707">
    <property type="protein sequence ID" value="OJT01976.1"/>
    <property type="molecule type" value="Genomic_DNA"/>
</dbReference>
<protein>
    <recommendedName>
        <fullName evidence="4">Protein kinase domain-containing protein</fullName>
    </recommendedName>
</protein>
<dbReference type="Gene3D" id="3.30.200.20">
    <property type="entry name" value="Phosphorylase Kinase, domain 1"/>
    <property type="match status" value="1"/>
</dbReference>
<dbReference type="Proteomes" id="UP000184267">
    <property type="component" value="Unassembled WGS sequence"/>
</dbReference>
<feature type="region of interest" description="Disordered" evidence="1">
    <location>
        <begin position="1"/>
        <end position="44"/>
    </location>
</feature>
<accession>A0A1M2V368</accession>
<dbReference type="AlphaFoldDB" id="A0A1M2V368"/>
<proteinExistence type="predicted"/>